<sequence length="409" mass="43700">MATTKQTLYQKEVRFFGAPKFAVVGASANAEKNGSKALAYLRGKHNDVVPINPRASEIQGIKCLKTLSELPDPTHTAISIVVQPEVTLEILKQAQALKIFAIWIQPGAENDAVTKFIQSDPELEGRCVYDSHAIHDSVRNPSRSNSKPEPLSVSTNLPAAKVTGPVEATTPPCLWKDDPTALSMPVINTAVVAAVQTSPTLEQKEALFLSAPRFAVVGASTNEAKNGSKALKWLIQENKDVVPVNLTAAEIQGRHCMKTLNELPDPTHTSVSIVVPPKATLEVVKLAKSLNVYALWLQPGAEDDEVVKFIESDPQLKARCVYREHALHTTAGSTSSSPITDTSGPCIFLEPQTAKSVLSAPLVAANVVAGVKHAISPPSTPPVNKSLKLSPETDNSHILNLGDEVPGLA</sequence>
<feature type="domain" description="CoA-binding" evidence="2">
    <location>
        <begin position="15"/>
        <end position="108"/>
    </location>
</feature>
<evidence type="ECO:0000313" key="4">
    <source>
        <dbReference type="Proteomes" id="UP001362999"/>
    </source>
</evidence>
<keyword evidence="4" id="KW-1185">Reference proteome</keyword>
<accession>A0AAW0DAK0</accession>
<feature type="compositionally biased region" description="Polar residues" evidence="1">
    <location>
        <begin position="139"/>
        <end position="157"/>
    </location>
</feature>
<dbReference type="SUPFAM" id="SSF51735">
    <property type="entry name" value="NAD(P)-binding Rossmann-fold domains"/>
    <property type="match status" value="2"/>
</dbReference>
<feature type="region of interest" description="Disordered" evidence="1">
    <location>
        <begin position="379"/>
        <end position="409"/>
    </location>
</feature>
<comment type="caution">
    <text evidence="3">The sequence shown here is derived from an EMBL/GenBank/DDBJ whole genome shotgun (WGS) entry which is preliminary data.</text>
</comment>
<dbReference type="SMART" id="SM00881">
    <property type="entry name" value="CoA_binding"/>
    <property type="match status" value="2"/>
</dbReference>
<evidence type="ECO:0000259" key="2">
    <source>
        <dbReference type="SMART" id="SM00881"/>
    </source>
</evidence>
<dbReference type="PANTHER" id="PTHR33303:SF2">
    <property type="entry name" value="COA-BINDING DOMAIN-CONTAINING PROTEIN"/>
    <property type="match status" value="1"/>
</dbReference>
<dbReference type="Gene3D" id="3.40.50.720">
    <property type="entry name" value="NAD(P)-binding Rossmann-like Domain"/>
    <property type="match status" value="2"/>
</dbReference>
<reference evidence="3 4" key="1">
    <citation type="journal article" date="2024" name="J Genomics">
        <title>Draft genome sequencing and assembly of Favolaschia claudopus CIRM-BRFM 2984 isolated from oak limbs.</title>
        <authorList>
            <person name="Navarro D."/>
            <person name="Drula E."/>
            <person name="Chaduli D."/>
            <person name="Cazenave R."/>
            <person name="Ahrendt S."/>
            <person name="Wang J."/>
            <person name="Lipzen A."/>
            <person name="Daum C."/>
            <person name="Barry K."/>
            <person name="Grigoriev I.V."/>
            <person name="Favel A."/>
            <person name="Rosso M.N."/>
            <person name="Martin F."/>
        </authorList>
    </citation>
    <scope>NUCLEOTIDE SEQUENCE [LARGE SCALE GENOMIC DNA]</scope>
    <source>
        <strain evidence="3 4">CIRM-BRFM 2984</strain>
    </source>
</reference>
<feature type="region of interest" description="Disordered" evidence="1">
    <location>
        <begin position="137"/>
        <end position="164"/>
    </location>
</feature>
<proteinExistence type="predicted"/>
<dbReference type="InterPro" id="IPR036291">
    <property type="entry name" value="NAD(P)-bd_dom_sf"/>
</dbReference>
<organism evidence="3 4">
    <name type="scientific">Favolaschia claudopus</name>
    <dbReference type="NCBI Taxonomy" id="2862362"/>
    <lineage>
        <taxon>Eukaryota</taxon>
        <taxon>Fungi</taxon>
        <taxon>Dikarya</taxon>
        <taxon>Basidiomycota</taxon>
        <taxon>Agaricomycotina</taxon>
        <taxon>Agaricomycetes</taxon>
        <taxon>Agaricomycetidae</taxon>
        <taxon>Agaricales</taxon>
        <taxon>Marasmiineae</taxon>
        <taxon>Mycenaceae</taxon>
        <taxon>Favolaschia</taxon>
    </lineage>
</organism>
<protein>
    <submittedName>
        <fullName evidence="3">CoA-binding domain-containing protein</fullName>
    </submittedName>
</protein>
<gene>
    <name evidence="3" type="ORF">R3P38DRAFT_1858097</name>
</gene>
<dbReference type="EMBL" id="JAWWNJ010000009">
    <property type="protein sequence ID" value="KAK7048292.1"/>
    <property type="molecule type" value="Genomic_DNA"/>
</dbReference>
<dbReference type="PANTHER" id="PTHR33303">
    <property type="entry name" value="CYTOPLASMIC PROTEIN-RELATED"/>
    <property type="match status" value="1"/>
</dbReference>
<name>A0AAW0DAK0_9AGAR</name>
<evidence type="ECO:0000313" key="3">
    <source>
        <dbReference type="EMBL" id="KAK7048292.1"/>
    </source>
</evidence>
<dbReference type="InterPro" id="IPR003781">
    <property type="entry name" value="CoA-bd"/>
</dbReference>
<feature type="domain" description="CoA-binding" evidence="2">
    <location>
        <begin position="208"/>
        <end position="301"/>
    </location>
</feature>
<dbReference type="Pfam" id="PF13380">
    <property type="entry name" value="CoA_binding_2"/>
    <property type="match status" value="2"/>
</dbReference>
<dbReference type="AlphaFoldDB" id="A0AAW0DAK0"/>
<evidence type="ECO:0000256" key="1">
    <source>
        <dbReference type="SAM" id="MobiDB-lite"/>
    </source>
</evidence>
<dbReference type="Proteomes" id="UP001362999">
    <property type="component" value="Unassembled WGS sequence"/>
</dbReference>